<dbReference type="EMBL" id="PQIB02000011">
    <property type="protein sequence ID" value="RLM84515.1"/>
    <property type="molecule type" value="Genomic_DNA"/>
</dbReference>
<keyword evidence="3" id="KW-1185">Reference proteome</keyword>
<comment type="caution">
    <text evidence="2">The sequence shown here is derived from an EMBL/GenBank/DDBJ whole genome shotgun (WGS) entry which is preliminary data.</text>
</comment>
<reference evidence="3" key="1">
    <citation type="journal article" date="2019" name="Nat. Commun.">
        <title>The genome of broomcorn millet.</title>
        <authorList>
            <person name="Zou C."/>
            <person name="Miki D."/>
            <person name="Li D."/>
            <person name="Tang Q."/>
            <person name="Xiao L."/>
            <person name="Rajput S."/>
            <person name="Deng P."/>
            <person name="Jia W."/>
            <person name="Huang R."/>
            <person name="Zhang M."/>
            <person name="Sun Y."/>
            <person name="Hu J."/>
            <person name="Fu X."/>
            <person name="Schnable P.S."/>
            <person name="Li F."/>
            <person name="Zhang H."/>
            <person name="Feng B."/>
            <person name="Zhu X."/>
            <person name="Liu R."/>
            <person name="Schnable J.C."/>
            <person name="Zhu J.-K."/>
            <person name="Zhang H."/>
        </authorList>
    </citation>
    <scope>NUCLEOTIDE SEQUENCE [LARGE SCALE GENOMIC DNA]</scope>
</reference>
<dbReference type="GO" id="GO:0016740">
    <property type="term" value="F:transferase activity"/>
    <property type="evidence" value="ECO:0007669"/>
    <property type="project" value="UniProtKB-KW"/>
</dbReference>
<dbReference type="Gene3D" id="3.40.50.2000">
    <property type="entry name" value="Glycogen Phosphorylase B"/>
    <property type="match status" value="2"/>
</dbReference>
<dbReference type="SUPFAM" id="SSF53756">
    <property type="entry name" value="UDP-Glycosyltransferase/glycogen phosphorylase"/>
    <property type="match status" value="1"/>
</dbReference>
<feature type="compositionally biased region" description="Low complexity" evidence="1">
    <location>
        <begin position="95"/>
        <end position="106"/>
    </location>
</feature>
<dbReference type="AlphaFoldDB" id="A0A3L6QP78"/>
<accession>A0A3L6QP78</accession>
<proteinExistence type="predicted"/>
<protein>
    <submittedName>
        <fullName evidence="2">DIMBOA UDP-glucosyltransferase BX8-like</fullName>
    </submittedName>
</protein>
<feature type="region of interest" description="Disordered" evidence="1">
    <location>
        <begin position="73"/>
        <end position="114"/>
    </location>
</feature>
<evidence type="ECO:0000256" key="1">
    <source>
        <dbReference type="SAM" id="MobiDB-lite"/>
    </source>
</evidence>
<name>A0A3L6QP78_PANMI</name>
<gene>
    <name evidence="2" type="ORF">C2845_PM04G13130</name>
</gene>
<sequence>MAGNGRSPTGRSVVLFPFSSGSPTTPMLQLAVLLHARGLGVTMLHAEFNAPDPARHPELGFVSIHKSLPDEVATSPGLVEPARRRSRRRSRSWCAAAAHGPRAAPRARSDPCRRQRWRHGAPLHRLHRRRRAGRLVGVVLNTFDAIEGPEMARIRRELSRPVFAIGPFLRVLPPAPVAAACRRS</sequence>
<evidence type="ECO:0000313" key="3">
    <source>
        <dbReference type="Proteomes" id="UP000275267"/>
    </source>
</evidence>
<organism evidence="2 3">
    <name type="scientific">Panicum miliaceum</name>
    <name type="common">Proso millet</name>
    <name type="synonym">Broomcorn millet</name>
    <dbReference type="NCBI Taxonomy" id="4540"/>
    <lineage>
        <taxon>Eukaryota</taxon>
        <taxon>Viridiplantae</taxon>
        <taxon>Streptophyta</taxon>
        <taxon>Embryophyta</taxon>
        <taxon>Tracheophyta</taxon>
        <taxon>Spermatophyta</taxon>
        <taxon>Magnoliopsida</taxon>
        <taxon>Liliopsida</taxon>
        <taxon>Poales</taxon>
        <taxon>Poaceae</taxon>
        <taxon>PACMAD clade</taxon>
        <taxon>Panicoideae</taxon>
        <taxon>Panicodae</taxon>
        <taxon>Paniceae</taxon>
        <taxon>Panicinae</taxon>
        <taxon>Panicum</taxon>
        <taxon>Panicum sect. Panicum</taxon>
    </lineage>
</organism>
<evidence type="ECO:0000313" key="2">
    <source>
        <dbReference type="EMBL" id="RLM84515.1"/>
    </source>
</evidence>
<dbReference type="Proteomes" id="UP000275267">
    <property type="component" value="Unassembled WGS sequence"/>
</dbReference>
<dbReference type="OrthoDB" id="692197at2759"/>